<evidence type="ECO:0000313" key="2">
    <source>
        <dbReference type="EMBL" id="KAG5936568.1"/>
    </source>
</evidence>
<accession>A0A9P7MBI7</accession>
<dbReference type="Proteomes" id="UP000706124">
    <property type="component" value="Unassembled WGS sequence"/>
</dbReference>
<sequence length="463" mass="51232">MPKKRNHVKTFKPSLPASSLNSTSSSTSAAKSSKSVNELLATLRHSAAGGAISSPQLLPSPSVPPGIREILQIPEHPSPAPRRPLRQRFDADGRRLPAGPAPPRSWVLRQSAIDNVENALSRSLRISYASVEGTALPGAPLPHPKSLIAIILKRLAIDWDIHRVLNQYHLYFIPSHLKSALVRYVGLASEDGISLSDLRTIFLPPEQGDDNEELNSQASANSEITCLDLSASIGRSLRLKDICLLLFNHVKADPVVEELQDSWDTADSSPSPPRLLLPNLTHLSLALDPQSKRDVSWKHLLTLSSKLPTVTHLSLAYWPEPCLTPRAKCSTVSSPHGQNIPYGGTTIYSHSLDHDWSEALLVLRMLSNHFYKLEFLDLTGCAPWFEALQRRDGHDFVDWSSSWGKIAVLRLYAGWRLGTKALPSDRAAFTKAIETAKSVERHIRYVRAGKGRFMTVERDELIT</sequence>
<organism evidence="2 3">
    <name type="scientific">Claviceps pazoutovae</name>
    <dbReference type="NCBI Taxonomy" id="1649127"/>
    <lineage>
        <taxon>Eukaryota</taxon>
        <taxon>Fungi</taxon>
        <taxon>Dikarya</taxon>
        <taxon>Ascomycota</taxon>
        <taxon>Pezizomycotina</taxon>
        <taxon>Sordariomycetes</taxon>
        <taxon>Hypocreomycetidae</taxon>
        <taxon>Hypocreales</taxon>
        <taxon>Clavicipitaceae</taxon>
        <taxon>Claviceps</taxon>
    </lineage>
</organism>
<keyword evidence="3" id="KW-1185">Reference proteome</keyword>
<gene>
    <name evidence="2" type="ORF">E4U60_002491</name>
</gene>
<comment type="caution">
    <text evidence="2">The sequence shown here is derived from an EMBL/GenBank/DDBJ whole genome shotgun (WGS) entry which is preliminary data.</text>
</comment>
<protein>
    <recommendedName>
        <fullName evidence="4">Tafazzin</fullName>
    </recommendedName>
</protein>
<dbReference type="EMBL" id="SRPO01000211">
    <property type="protein sequence ID" value="KAG5936568.1"/>
    <property type="molecule type" value="Genomic_DNA"/>
</dbReference>
<evidence type="ECO:0000313" key="3">
    <source>
        <dbReference type="Proteomes" id="UP000706124"/>
    </source>
</evidence>
<dbReference type="AlphaFoldDB" id="A0A9P7MBI7"/>
<feature type="compositionally biased region" description="Basic residues" evidence="1">
    <location>
        <begin position="1"/>
        <end position="10"/>
    </location>
</feature>
<dbReference type="OrthoDB" id="5278911at2759"/>
<feature type="compositionally biased region" description="Low complexity" evidence="1">
    <location>
        <begin position="13"/>
        <end position="35"/>
    </location>
</feature>
<proteinExistence type="predicted"/>
<evidence type="ECO:0008006" key="4">
    <source>
        <dbReference type="Google" id="ProtNLM"/>
    </source>
</evidence>
<name>A0A9P7MBI7_9HYPO</name>
<evidence type="ECO:0000256" key="1">
    <source>
        <dbReference type="SAM" id="MobiDB-lite"/>
    </source>
</evidence>
<reference evidence="2 3" key="1">
    <citation type="journal article" date="2020" name="bioRxiv">
        <title>Whole genome comparisons of ergot fungi reveals the divergence and evolution of species within the genus Claviceps are the result of varying mechanisms driving genome evolution and host range expansion.</title>
        <authorList>
            <person name="Wyka S.A."/>
            <person name="Mondo S.J."/>
            <person name="Liu M."/>
            <person name="Dettman J."/>
            <person name="Nalam V."/>
            <person name="Broders K.D."/>
        </authorList>
    </citation>
    <scope>NUCLEOTIDE SEQUENCE [LARGE SCALE GENOMIC DNA]</scope>
    <source>
        <strain evidence="2 3">CCC 1485</strain>
    </source>
</reference>
<feature type="region of interest" description="Disordered" evidence="1">
    <location>
        <begin position="1"/>
        <end position="35"/>
    </location>
</feature>